<proteinExistence type="inferred from homology"/>
<protein>
    <recommendedName>
        <fullName evidence="2">UPF0178 protein RM544_03615</fullName>
    </recommendedName>
</protein>
<keyword evidence="4" id="KW-1185">Reference proteome</keyword>
<evidence type="ECO:0000256" key="2">
    <source>
        <dbReference type="HAMAP-Rule" id="MF_00489"/>
    </source>
</evidence>
<dbReference type="AlphaFoldDB" id="A0AAW8QYN5"/>
<dbReference type="PANTHER" id="PTHR35146:SF1">
    <property type="entry name" value="UPF0178 PROTEIN YAII"/>
    <property type="match status" value="1"/>
</dbReference>
<dbReference type="RefSeq" id="WP_311360394.1">
    <property type="nucleotide sequence ID" value="NZ_JAVRIE010000001.1"/>
</dbReference>
<dbReference type="HAMAP" id="MF_00489">
    <property type="entry name" value="UPF0178"/>
    <property type="match status" value="1"/>
</dbReference>
<reference evidence="3 4" key="1">
    <citation type="submission" date="2023-09" db="EMBL/GenBank/DDBJ databases">
        <authorList>
            <person name="Rey-Velasco X."/>
        </authorList>
    </citation>
    <scope>NUCLEOTIDE SEQUENCE [LARGE SCALE GENOMIC DNA]</scope>
    <source>
        <strain evidence="3 4">W409</strain>
    </source>
</reference>
<comment type="caution">
    <text evidence="3">The sequence shown here is derived from an EMBL/GenBank/DDBJ whole genome shotgun (WGS) entry which is preliminary data.</text>
</comment>
<accession>A0AAW8QYN5</accession>
<evidence type="ECO:0000313" key="3">
    <source>
        <dbReference type="EMBL" id="MDT0581614.1"/>
    </source>
</evidence>
<evidence type="ECO:0000313" key="4">
    <source>
        <dbReference type="Proteomes" id="UP001249020"/>
    </source>
</evidence>
<sequence>MHIWVDADACPGVIREVLVKASQRTSIPLTFVANQHIPVPPNAHITSLRVSSGFDVADDEIVLRCEPNDLVITGDIPLAAEVLEKGGQAVNFRGEAYDNATIKATLTMRDFMDTIRASGERTGGPKAFSPKDKMNFANQLDRIIASSK</sequence>
<dbReference type="NCBIfam" id="NF001095">
    <property type="entry name" value="PRK00124.1"/>
    <property type="match status" value="1"/>
</dbReference>
<dbReference type="CDD" id="cd18720">
    <property type="entry name" value="PIN_YqxD-like"/>
    <property type="match status" value="1"/>
</dbReference>
<organism evidence="3 4">
    <name type="scientific">Brumicola blandensis</name>
    <dbReference type="NCBI Taxonomy" id="3075611"/>
    <lineage>
        <taxon>Bacteria</taxon>
        <taxon>Pseudomonadati</taxon>
        <taxon>Pseudomonadota</taxon>
        <taxon>Gammaproteobacteria</taxon>
        <taxon>Alteromonadales</taxon>
        <taxon>Alteromonadaceae</taxon>
        <taxon>Brumicola</taxon>
    </lineage>
</organism>
<dbReference type="Pfam" id="PF02639">
    <property type="entry name" value="DUF188"/>
    <property type="match status" value="1"/>
</dbReference>
<evidence type="ECO:0000256" key="1">
    <source>
        <dbReference type="ARBA" id="ARBA00008522"/>
    </source>
</evidence>
<dbReference type="Proteomes" id="UP001249020">
    <property type="component" value="Unassembled WGS sequence"/>
</dbReference>
<dbReference type="InterPro" id="IPR003791">
    <property type="entry name" value="UPF0178"/>
</dbReference>
<name>A0AAW8QYN5_9ALTE</name>
<dbReference type="PANTHER" id="PTHR35146">
    <property type="entry name" value="UPF0178 PROTEIN YAII"/>
    <property type="match status" value="1"/>
</dbReference>
<gene>
    <name evidence="3" type="ORF">RM544_03615</name>
</gene>
<comment type="similarity">
    <text evidence="1 2">Belongs to the UPF0178 family.</text>
</comment>
<dbReference type="EMBL" id="JAVRIE010000001">
    <property type="protein sequence ID" value="MDT0581614.1"/>
    <property type="molecule type" value="Genomic_DNA"/>
</dbReference>